<feature type="domain" description="Rieske" evidence="7">
    <location>
        <begin position="1"/>
        <end position="97"/>
    </location>
</feature>
<evidence type="ECO:0000256" key="3">
    <source>
        <dbReference type="ARBA" id="ARBA00023004"/>
    </source>
</evidence>
<keyword evidence="2" id="KW-0479">Metal-binding</keyword>
<dbReference type="GO" id="GO:0051537">
    <property type="term" value="F:2 iron, 2 sulfur cluster binding"/>
    <property type="evidence" value="ECO:0007669"/>
    <property type="project" value="UniProtKB-KW"/>
</dbReference>
<comment type="caution">
    <text evidence="8">The sequence shown here is derived from an EMBL/GenBank/DDBJ whole genome shotgun (WGS) entry which is preliminary data.</text>
</comment>
<evidence type="ECO:0000256" key="1">
    <source>
        <dbReference type="ARBA" id="ARBA00022714"/>
    </source>
</evidence>
<dbReference type="CDD" id="cd03528">
    <property type="entry name" value="Rieske_RO_ferredoxin"/>
    <property type="match status" value="1"/>
</dbReference>
<dbReference type="InterPro" id="IPR017941">
    <property type="entry name" value="Rieske_2Fe-2S"/>
</dbReference>
<comment type="similarity">
    <text evidence="6">Belongs to the bacterial ring-hydroxylating dioxygenase ferredoxin component family.</text>
</comment>
<dbReference type="PANTHER" id="PTHR21496">
    <property type="entry name" value="FERREDOXIN-RELATED"/>
    <property type="match status" value="1"/>
</dbReference>
<reference evidence="8 9" key="1">
    <citation type="submission" date="2019-05" db="EMBL/GenBank/DDBJ databases">
        <authorList>
            <person name="Pankratov T."/>
            <person name="Grouzdev D."/>
        </authorList>
    </citation>
    <scope>NUCLEOTIDE SEQUENCE [LARGE SCALE GENOMIC DNA]</scope>
    <source>
        <strain evidence="8 9">KEBCLARHB70R</strain>
    </source>
</reference>
<dbReference type="OrthoDB" id="9800167at2"/>
<evidence type="ECO:0000256" key="2">
    <source>
        <dbReference type="ARBA" id="ARBA00022723"/>
    </source>
</evidence>
<dbReference type="InterPro" id="IPR012747">
    <property type="entry name" value="MocE_2FeS"/>
</dbReference>
<keyword evidence="9" id="KW-1185">Reference proteome</keyword>
<dbReference type="EMBL" id="VCDI01000001">
    <property type="protein sequence ID" value="TLU74697.1"/>
    <property type="molecule type" value="Genomic_DNA"/>
</dbReference>
<keyword evidence="1" id="KW-0001">2Fe-2S</keyword>
<evidence type="ECO:0000313" key="8">
    <source>
        <dbReference type="EMBL" id="TLU74697.1"/>
    </source>
</evidence>
<evidence type="ECO:0000259" key="7">
    <source>
        <dbReference type="PROSITE" id="PS51296"/>
    </source>
</evidence>
<protein>
    <submittedName>
        <fullName evidence="8">Rieske 2Fe-2S domain-containing protein</fullName>
    </submittedName>
</protein>
<dbReference type="InterPro" id="IPR036922">
    <property type="entry name" value="Rieske_2Fe-2S_sf"/>
</dbReference>
<dbReference type="GO" id="GO:0046872">
    <property type="term" value="F:metal ion binding"/>
    <property type="evidence" value="ECO:0007669"/>
    <property type="project" value="UniProtKB-KW"/>
</dbReference>
<accession>A0A5R9JDR3</accession>
<keyword evidence="4" id="KW-0411">Iron-sulfur</keyword>
<dbReference type="PROSITE" id="PS51296">
    <property type="entry name" value="RIESKE"/>
    <property type="match status" value="1"/>
</dbReference>
<organism evidence="8 9">
    <name type="scientific">Lichenicoccus roseus</name>
    <dbReference type="NCBI Taxonomy" id="2683649"/>
    <lineage>
        <taxon>Bacteria</taxon>
        <taxon>Pseudomonadati</taxon>
        <taxon>Pseudomonadota</taxon>
        <taxon>Alphaproteobacteria</taxon>
        <taxon>Acetobacterales</taxon>
        <taxon>Acetobacteraceae</taxon>
        <taxon>Lichenicoccus</taxon>
    </lineage>
</organism>
<dbReference type="Gene3D" id="2.102.10.10">
    <property type="entry name" value="Rieske [2Fe-2S] iron-sulphur domain"/>
    <property type="match status" value="1"/>
</dbReference>
<dbReference type="NCBIfam" id="TIGR02377">
    <property type="entry name" value="MocE_fam_FeS"/>
    <property type="match status" value="1"/>
</dbReference>
<dbReference type="SUPFAM" id="SSF50022">
    <property type="entry name" value="ISP domain"/>
    <property type="match status" value="1"/>
</dbReference>
<comment type="cofactor">
    <cofactor evidence="5">
        <name>[2Fe-2S] cluster</name>
        <dbReference type="ChEBI" id="CHEBI:190135"/>
    </cofactor>
</comment>
<evidence type="ECO:0000256" key="5">
    <source>
        <dbReference type="ARBA" id="ARBA00034078"/>
    </source>
</evidence>
<gene>
    <name evidence="8" type="ORF">FE263_04565</name>
</gene>
<dbReference type="Pfam" id="PF00355">
    <property type="entry name" value="Rieske"/>
    <property type="match status" value="1"/>
</dbReference>
<sequence>MVACTRDEIEEEDVFRFDHDGRTFAIYRSPDDEFFATDGLCTHERVHLADGLVMGHIIECPKHNGRFDYRTGAGKGAPICVDLATYPVKVEGEKVLIGIA</sequence>
<dbReference type="AlphaFoldDB" id="A0A5R9JDR3"/>
<dbReference type="Proteomes" id="UP000305654">
    <property type="component" value="Unassembled WGS sequence"/>
</dbReference>
<evidence type="ECO:0000256" key="6">
    <source>
        <dbReference type="ARBA" id="ARBA00038001"/>
    </source>
</evidence>
<dbReference type="PANTHER" id="PTHR21496:SF0">
    <property type="entry name" value="RIESKE DOMAIN-CONTAINING PROTEIN"/>
    <property type="match status" value="1"/>
</dbReference>
<keyword evidence="3" id="KW-0408">Iron</keyword>
<evidence type="ECO:0000313" key="9">
    <source>
        <dbReference type="Proteomes" id="UP000305654"/>
    </source>
</evidence>
<proteinExistence type="inferred from homology"/>
<name>A0A5R9JDR3_9PROT</name>
<evidence type="ECO:0000256" key="4">
    <source>
        <dbReference type="ARBA" id="ARBA00023014"/>
    </source>
</evidence>